<proteinExistence type="predicted"/>
<evidence type="ECO:0000313" key="4">
    <source>
        <dbReference type="EMBL" id="PFX27597.1"/>
    </source>
</evidence>
<evidence type="ECO:0000313" key="5">
    <source>
        <dbReference type="Proteomes" id="UP000225706"/>
    </source>
</evidence>
<dbReference type="Gene3D" id="3.30.70.330">
    <property type="match status" value="1"/>
</dbReference>
<keyword evidence="1" id="KW-0694">RNA-binding</keyword>
<dbReference type="InterPro" id="IPR000504">
    <property type="entry name" value="RRM_dom"/>
</dbReference>
<comment type="caution">
    <text evidence="4">The sequence shown here is derived from an EMBL/GenBank/DDBJ whole genome shotgun (WGS) entry which is preliminary data.</text>
</comment>
<dbReference type="SMART" id="SM00360">
    <property type="entry name" value="RRM"/>
    <property type="match status" value="1"/>
</dbReference>
<dbReference type="EMBL" id="LSMT01000100">
    <property type="protein sequence ID" value="PFX27597.1"/>
    <property type="molecule type" value="Genomic_DNA"/>
</dbReference>
<dbReference type="InterPro" id="IPR012677">
    <property type="entry name" value="Nucleotide-bd_a/b_plait_sf"/>
</dbReference>
<accession>A0A2B4SGB1</accession>
<feature type="compositionally biased region" description="Basic and acidic residues" evidence="2">
    <location>
        <begin position="244"/>
        <end position="259"/>
    </location>
</feature>
<dbReference type="PROSITE" id="PS50102">
    <property type="entry name" value="RRM"/>
    <property type="match status" value="1"/>
</dbReference>
<feature type="region of interest" description="Disordered" evidence="2">
    <location>
        <begin position="221"/>
        <end position="308"/>
    </location>
</feature>
<feature type="compositionally biased region" description="Basic residues" evidence="2">
    <location>
        <begin position="295"/>
        <end position="306"/>
    </location>
</feature>
<feature type="compositionally biased region" description="Basic residues" evidence="2">
    <location>
        <begin position="35"/>
        <end position="63"/>
    </location>
</feature>
<keyword evidence="5" id="KW-1185">Reference proteome</keyword>
<dbReference type="InterPro" id="IPR050441">
    <property type="entry name" value="RBM"/>
</dbReference>
<dbReference type="PANTHER" id="PTHR48034">
    <property type="entry name" value="TRANSFORMER-2 SEX-DETERMINING PROTEIN-RELATED"/>
    <property type="match status" value="1"/>
</dbReference>
<feature type="region of interest" description="Disordered" evidence="2">
    <location>
        <begin position="1"/>
        <end position="140"/>
    </location>
</feature>
<evidence type="ECO:0000256" key="1">
    <source>
        <dbReference type="PROSITE-ProRule" id="PRU00176"/>
    </source>
</evidence>
<dbReference type="AlphaFoldDB" id="A0A2B4SGB1"/>
<name>A0A2B4SGB1_STYPI</name>
<dbReference type="SUPFAM" id="SSF54928">
    <property type="entry name" value="RNA-binding domain, RBD"/>
    <property type="match status" value="1"/>
</dbReference>
<gene>
    <name evidence="4" type="primary">Tra2b</name>
    <name evidence="4" type="ORF">AWC38_SpisGene7689</name>
</gene>
<reference evidence="5" key="1">
    <citation type="journal article" date="2017" name="bioRxiv">
        <title>Comparative analysis of the genomes of Stylophora pistillata and Acropora digitifera provides evidence for extensive differences between species of corals.</title>
        <authorList>
            <person name="Voolstra C.R."/>
            <person name="Li Y."/>
            <person name="Liew Y.J."/>
            <person name="Baumgarten S."/>
            <person name="Zoccola D."/>
            <person name="Flot J.-F."/>
            <person name="Tambutte S."/>
            <person name="Allemand D."/>
            <person name="Aranda M."/>
        </authorList>
    </citation>
    <scope>NUCLEOTIDE SEQUENCE [LARGE SCALE GENOMIC DNA]</scope>
</reference>
<sequence length="399" mass="46780">MSDVDDRDGSEEKDVSDREDELGADYNGAGSRSASRSRSRSKSRSRSRSRSHSASRSRSRSRSGSHYSRGQSRSRSRSRSRRRRRSPSRSRSRSRSHTRKKRKSRSHSHSPYHYRHKRSRSVSPLSSRKRHVGSRDNPETSNCLGIFGLSLYTTERDLRQYFEKYGSVESIQIVYDRQTGRSRGFGFVYYESSDDAREAKQSTNGLEIDSRRIRVDYSITKRAHTPTPGVYMGKATQHRNYRKSTYDDYSRDREYYSRDSHRHRDYYSSGGYRSRSNSPRGAQNRGETKPPSAKEKKRKKSKRSRKNSVDRLNWEMRARCDIKLMWQISIGEGQDISLDEVDYFYENDWTPTEDDFRLFGKQNNGCGHDFPSFNYSPKPWRQKCGKDNCFFEDGSILYL</sequence>
<dbReference type="Pfam" id="PF00076">
    <property type="entry name" value="RRM_1"/>
    <property type="match status" value="1"/>
</dbReference>
<dbReference type="InterPro" id="IPR035979">
    <property type="entry name" value="RBD_domain_sf"/>
</dbReference>
<dbReference type="STRING" id="50429.A0A2B4SGB1"/>
<evidence type="ECO:0000256" key="2">
    <source>
        <dbReference type="SAM" id="MobiDB-lite"/>
    </source>
</evidence>
<dbReference type="CDD" id="cd12363">
    <property type="entry name" value="RRM_TRA2"/>
    <property type="match status" value="1"/>
</dbReference>
<feature type="compositionally biased region" description="Basic residues" evidence="2">
    <location>
        <begin position="72"/>
        <end position="120"/>
    </location>
</feature>
<evidence type="ECO:0000259" key="3">
    <source>
        <dbReference type="PROSITE" id="PS50102"/>
    </source>
</evidence>
<protein>
    <submittedName>
        <fullName evidence="4">Transformer-2 protein-like beta</fullName>
    </submittedName>
</protein>
<dbReference type="Proteomes" id="UP000225706">
    <property type="component" value="Unassembled WGS sequence"/>
</dbReference>
<dbReference type="GO" id="GO:0003723">
    <property type="term" value="F:RNA binding"/>
    <property type="evidence" value="ECO:0007669"/>
    <property type="project" value="UniProtKB-UniRule"/>
</dbReference>
<organism evidence="4 5">
    <name type="scientific">Stylophora pistillata</name>
    <name type="common">Smooth cauliflower coral</name>
    <dbReference type="NCBI Taxonomy" id="50429"/>
    <lineage>
        <taxon>Eukaryota</taxon>
        <taxon>Metazoa</taxon>
        <taxon>Cnidaria</taxon>
        <taxon>Anthozoa</taxon>
        <taxon>Hexacorallia</taxon>
        <taxon>Scleractinia</taxon>
        <taxon>Astrocoeniina</taxon>
        <taxon>Pocilloporidae</taxon>
        <taxon>Stylophora</taxon>
    </lineage>
</organism>
<feature type="domain" description="RRM" evidence="3">
    <location>
        <begin position="142"/>
        <end position="220"/>
    </location>
</feature>
<feature type="compositionally biased region" description="Low complexity" evidence="2">
    <location>
        <begin position="267"/>
        <end position="281"/>
    </location>
</feature>
<dbReference type="OrthoDB" id="439808at2759"/>